<evidence type="ECO:0000313" key="2">
    <source>
        <dbReference type="Proteomes" id="UP001151752"/>
    </source>
</evidence>
<dbReference type="Proteomes" id="UP001151752">
    <property type="component" value="Chromosome 5"/>
</dbReference>
<name>A0A9Q0P786_9ROSI</name>
<gene>
    <name evidence="1" type="ORF">OIU74_021037</name>
</gene>
<reference evidence="1" key="1">
    <citation type="submission" date="2022-11" db="EMBL/GenBank/DDBJ databases">
        <authorList>
            <person name="Hyden B.L."/>
            <person name="Feng K."/>
            <person name="Yates T."/>
            <person name="Jawdy S."/>
            <person name="Smart L.B."/>
            <person name="Muchero W."/>
        </authorList>
    </citation>
    <scope>NUCLEOTIDE SEQUENCE</scope>
    <source>
        <tissue evidence="1">Shoot tip</tissue>
    </source>
</reference>
<proteinExistence type="predicted"/>
<dbReference type="EMBL" id="JAPFFM010000020">
    <property type="protein sequence ID" value="KAJ6682902.1"/>
    <property type="molecule type" value="Genomic_DNA"/>
</dbReference>
<keyword evidence="2" id="KW-1185">Reference proteome</keyword>
<protein>
    <submittedName>
        <fullName evidence="1">Uncharacterized protein</fullName>
    </submittedName>
</protein>
<organism evidence="1 2">
    <name type="scientific">Salix koriyanagi</name>
    <dbReference type="NCBI Taxonomy" id="2511006"/>
    <lineage>
        <taxon>Eukaryota</taxon>
        <taxon>Viridiplantae</taxon>
        <taxon>Streptophyta</taxon>
        <taxon>Embryophyta</taxon>
        <taxon>Tracheophyta</taxon>
        <taxon>Spermatophyta</taxon>
        <taxon>Magnoliopsida</taxon>
        <taxon>eudicotyledons</taxon>
        <taxon>Gunneridae</taxon>
        <taxon>Pentapetalae</taxon>
        <taxon>rosids</taxon>
        <taxon>fabids</taxon>
        <taxon>Malpighiales</taxon>
        <taxon>Salicaceae</taxon>
        <taxon>Saliceae</taxon>
        <taxon>Salix</taxon>
    </lineage>
</organism>
<dbReference type="AlphaFoldDB" id="A0A9Q0P786"/>
<accession>A0A9Q0P786</accession>
<comment type="caution">
    <text evidence="1">The sequence shown here is derived from an EMBL/GenBank/DDBJ whole genome shotgun (WGS) entry which is preliminary data.</text>
</comment>
<evidence type="ECO:0000313" key="1">
    <source>
        <dbReference type="EMBL" id="KAJ6682902.1"/>
    </source>
</evidence>
<sequence length="31" mass="3611">MDSLCTGFRLLCGSWKPNPKRKAFPYKQPLK</sequence>
<reference evidence="1" key="2">
    <citation type="journal article" date="2023" name="Int. J. Mol. Sci.">
        <title>De Novo Assembly and Annotation of 11 Diverse Shrub Willow (Salix) Genomes Reveals Novel Gene Organization in Sex-Linked Regions.</title>
        <authorList>
            <person name="Hyden B."/>
            <person name="Feng K."/>
            <person name="Yates T.B."/>
            <person name="Jawdy S."/>
            <person name="Cereghino C."/>
            <person name="Smart L.B."/>
            <person name="Muchero W."/>
        </authorList>
    </citation>
    <scope>NUCLEOTIDE SEQUENCE</scope>
    <source>
        <tissue evidence="1">Shoot tip</tissue>
    </source>
</reference>